<comment type="cofactor">
    <cofactor evidence="1">
        <name>Mg(2+)</name>
        <dbReference type="ChEBI" id="CHEBI:18420"/>
    </cofactor>
</comment>
<dbReference type="InterPro" id="IPR005238">
    <property type="entry name" value="ComB-like"/>
</dbReference>
<organism evidence="8 9">
    <name type="scientific">Paenibacillus hemerocallicola</name>
    <dbReference type="NCBI Taxonomy" id="1172614"/>
    <lineage>
        <taxon>Bacteria</taxon>
        <taxon>Bacillati</taxon>
        <taxon>Bacillota</taxon>
        <taxon>Bacilli</taxon>
        <taxon>Bacillales</taxon>
        <taxon>Paenibacillaceae</taxon>
        <taxon>Paenibacillus</taxon>
    </lineage>
</organism>
<gene>
    <name evidence="8" type="ORF">FE784_17235</name>
</gene>
<dbReference type="GO" id="GO:0050545">
    <property type="term" value="F:sulfopyruvate decarboxylase activity"/>
    <property type="evidence" value="ECO:0007669"/>
    <property type="project" value="TreeGrafter"/>
</dbReference>
<dbReference type="InterPro" id="IPR036702">
    <property type="entry name" value="ComB-like_sf"/>
</dbReference>
<comment type="catalytic activity">
    <reaction evidence="7">
        <text>(2R)-O-phospho-3-sulfolactate + H2O = (2R)-3-sulfolactate + phosphate</text>
        <dbReference type="Rhea" id="RHEA:23416"/>
        <dbReference type="ChEBI" id="CHEBI:15377"/>
        <dbReference type="ChEBI" id="CHEBI:15597"/>
        <dbReference type="ChEBI" id="CHEBI:43474"/>
        <dbReference type="ChEBI" id="CHEBI:58738"/>
        <dbReference type="EC" id="3.1.3.71"/>
    </reaction>
</comment>
<reference evidence="8 9" key="1">
    <citation type="submission" date="2019-05" db="EMBL/GenBank/DDBJ databases">
        <title>We sequenced the genome of Paenibacillus hemerocallicola KCTC 33185 for further insight into its adaptation and study the phylogeny of Paenibacillus.</title>
        <authorList>
            <person name="Narsing Rao M.P."/>
        </authorList>
    </citation>
    <scope>NUCLEOTIDE SEQUENCE [LARGE SCALE GENOMIC DNA]</scope>
    <source>
        <strain evidence="8 9">KCTC 33185</strain>
    </source>
</reference>
<protein>
    <recommendedName>
        <fullName evidence="4">Probable 2-phosphosulfolactate phosphatase</fullName>
        <ecNumber evidence="3">3.1.3.71</ecNumber>
    </recommendedName>
</protein>
<evidence type="ECO:0000256" key="7">
    <source>
        <dbReference type="ARBA" id="ARBA00033711"/>
    </source>
</evidence>
<accession>A0A5C4T8K3</accession>
<dbReference type="Gene3D" id="3.90.1560.10">
    <property type="entry name" value="ComB-like"/>
    <property type="match status" value="1"/>
</dbReference>
<comment type="similarity">
    <text evidence="2">Belongs to the ComB family.</text>
</comment>
<dbReference type="PANTHER" id="PTHR37311:SF1">
    <property type="entry name" value="2-PHOSPHOSULFOLACTATE PHOSPHATASE-RELATED"/>
    <property type="match status" value="1"/>
</dbReference>
<evidence type="ECO:0000256" key="4">
    <source>
        <dbReference type="ARBA" id="ARBA00021948"/>
    </source>
</evidence>
<dbReference type="EC" id="3.1.3.71" evidence="3"/>
<name>A0A5C4T8K3_9BACL</name>
<evidence type="ECO:0000256" key="2">
    <source>
        <dbReference type="ARBA" id="ARBA00009997"/>
    </source>
</evidence>
<proteinExistence type="inferred from homology"/>
<keyword evidence="6" id="KW-0460">Magnesium</keyword>
<dbReference type="SUPFAM" id="SSF142823">
    <property type="entry name" value="ComB-like"/>
    <property type="match status" value="1"/>
</dbReference>
<evidence type="ECO:0000256" key="5">
    <source>
        <dbReference type="ARBA" id="ARBA00022801"/>
    </source>
</evidence>
<keyword evidence="5" id="KW-0378">Hydrolase</keyword>
<evidence type="ECO:0000313" key="8">
    <source>
        <dbReference type="EMBL" id="TNJ65126.1"/>
    </source>
</evidence>
<evidence type="ECO:0000256" key="6">
    <source>
        <dbReference type="ARBA" id="ARBA00022842"/>
    </source>
</evidence>
<evidence type="ECO:0000256" key="1">
    <source>
        <dbReference type="ARBA" id="ARBA00001946"/>
    </source>
</evidence>
<comment type="caution">
    <text evidence="8">The sequence shown here is derived from an EMBL/GenBank/DDBJ whole genome shotgun (WGS) entry which is preliminary data.</text>
</comment>
<dbReference type="GO" id="GO:0000287">
    <property type="term" value="F:magnesium ion binding"/>
    <property type="evidence" value="ECO:0007669"/>
    <property type="project" value="InterPro"/>
</dbReference>
<dbReference type="AlphaFoldDB" id="A0A5C4T8K3"/>
<dbReference type="OrthoDB" id="4913at2"/>
<dbReference type="GO" id="GO:0050532">
    <property type="term" value="F:2-phosphosulfolactate phosphatase activity"/>
    <property type="evidence" value="ECO:0007669"/>
    <property type="project" value="UniProtKB-EC"/>
</dbReference>
<dbReference type="RefSeq" id="WP_139603465.1">
    <property type="nucleotide sequence ID" value="NZ_VDCQ01000022.1"/>
</dbReference>
<dbReference type="Pfam" id="PF04029">
    <property type="entry name" value="2-ph_phosp"/>
    <property type="match status" value="1"/>
</dbReference>
<dbReference type="PANTHER" id="PTHR37311">
    <property type="entry name" value="2-PHOSPHOSULFOLACTATE PHOSPHATASE-RELATED"/>
    <property type="match status" value="1"/>
</dbReference>
<sequence>MFDQAPYECRVEWGERGAREAAKRGDIVIVVDVLSFSSTVVTALHHGAVVFPHAKDDTLGEFARRHGAHVILGRAEAATAGVPTLSPVTYGPEHAGRRYALCSLNGAVCARIGGASSALLVGSLLNASAAAGEAARLRGISGAGVTVVACGEKWSDPRQGENVLRPSLEDYLGAGAILQVLGGSRSPEAEVCAGAFRQSKSRIAELVWDCGSGRELREKGYAEDVRHCARLDRYATVPRLHEERFVESAELA</sequence>
<dbReference type="EMBL" id="VDCQ01000022">
    <property type="protein sequence ID" value="TNJ65126.1"/>
    <property type="molecule type" value="Genomic_DNA"/>
</dbReference>
<evidence type="ECO:0000256" key="3">
    <source>
        <dbReference type="ARBA" id="ARBA00012953"/>
    </source>
</evidence>
<keyword evidence="9" id="KW-1185">Reference proteome</keyword>
<dbReference type="Proteomes" id="UP000307943">
    <property type="component" value="Unassembled WGS sequence"/>
</dbReference>
<evidence type="ECO:0000313" key="9">
    <source>
        <dbReference type="Proteomes" id="UP000307943"/>
    </source>
</evidence>